<evidence type="ECO:0000256" key="4">
    <source>
        <dbReference type="SAM" id="Phobius"/>
    </source>
</evidence>
<dbReference type="EMBL" id="JACIGI010000056">
    <property type="protein sequence ID" value="MBB4287838.1"/>
    <property type="molecule type" value="Genomic_DNA"/>
</dbReference>
<feature type="coiled-coil region" evidence="2">
    <location>
        <begin position="789"/>
        <end position="816"/>
    </location>
</feature>
<feature type="compositionally biased region" description="Low complexity" evidence="3">
    <location>
        <begin position="746"/>
        <end position="756"/>
    </location>
</feature>
<protein>
    <submittedName>
        <fullName evidence="6">TP901 family phage tail tape measure protein</fullName>
    </submittedName>
</protein>
<evidence type="ECO:0000256" key="1">
    <source>
        <dbReference type="ARBA" id="ARBA00022612"/>
    </source>
</evidence>
<keyword evidence="7" id="KW-1185">Reference proteome</keyword>
<feature type="region of interest" description="Disordered" evidence="3">
    <location>
        <begin position="652"/>
        <end position="681"/>
    </location>
</feature>
<evidence type="ECO:0000256" key="3">
    <source>
        <dbReference type="SAM" id="MobiDB-lite"/>
    </source>
</evidence>
<feature type="compositionally biased region" description="Basic and acidic residues" evidence="3">
    <location>
        <begin position="671"/>
        <end position="681"/>
    </location>
</feature>
<dbReference type="RefSeq" id="WP_184437983.1">
    <property type="nucleotide sequence ID" value="NZ_JACIGI010000056.1"/>
</dbReference>
<evidence type="ECO:0000313" key="6">
    <source>
        <dbReference type="EMBL" id="MBB4287838.1"/>
    </source>
</evidence>
<evidence type="ECO:0000313" key="7">
    <source>
        <dbReference type="Proteomes" id="UP000555728"/>
    </source>
</evidence>
<reference evidence="6 7" key="1">
    <citation type="submission" date="2020-08" db="EMBL/GenBank/DDBJ databases">
        <title>Genome sequencing of Purple Non-Sulfur Bacteria from various extreme environments.</title>
        <authorList>
            <person name="Mayer M."/>
        </authorList>
    </citation>
    <scope>NUCLEOTIDE SEQUENCE [LARGE SCALE GENOMIC DNA]</scope>
    <source>
        <strain evidence="6 7">JA135</strain>
    </source>
</reference>
<keyword evidence="2" id="KW-0175">Coiled coil</keyword>
<keyword evidence="4" id="KW-1133">Transmembrane helix</keyword>
<accession>A0A7W6S2S7</accession>
<keyword evidence="4" id="KW-0812">Transmembrane</keyword>
<evidence type="ECO:0000256" key="2">
    <source>
        <dbReference type="SAM" id="Coils"/>
    </source>
</evidence>
<organism evidence="6 7">
    <name type="scientific">Roseospira goensis</name>
    <dbReference type="NCBI Taxonomy" id="391922"/>
    <lineage>
        <taxon>Bacteria</taxon>
        <taxon>Pseudomonadati</taxon>
        <taxon>Pseudomonadota</taxon>
        <taxon>Alphaproteobacteria</taxon>
        <taxon>Rhodospirillales</taxon>
        <taxon>Rhodospirillaceae</taxon>
        <taxon>Roseospira</taxon>
    </lineage>
</organism>
<dbReference type="PANTHER" id="PTHR37813">
    <property type="entry name" value="FELS-2 PROPHAGE PROTEIN"/>
    <property type="match status" value="1"/>
</dbReference>
<feature type="domain" description="Phage tail tape measure protein" evidence="5">
    <location>
        <begin position="100"/>
        <end position="302"/>
    </location>
</feature>
<dbReference type="NCBIfam" id="TIGR01760">
    <property type="entry name" value="tape_meas_TP901"/>
    <property type="match status" value="1"/>
</dbReference>
<feature type="transmembrane region" description="Helical" evidence="4">
    <location>
        <begin position="466"/>
        <end position="490"/>
    </location>
</feature>
<sequence length="894" mass="93678">MATLTSQLIVSLVDEVTRPARQITQTMRDMPARISAAATRNAQHMEQMRGRYLDAAAGAYALANAIKAPITAAVDMEAAMADVGKVVDFPTPDGLAAFKDELIDMSRRIPMAATDLAAIAAEAGQANIAREDLLKFTEAASKIGVAMDISAGDAGRAMAQIKTGLAMSVDEVTALADAINYLGNSQASGAPQVLDFTKRVASDAKNFGFAAEEAAALGSAMIAAGAAPEVAATSFLNMGKALTRGASATKRQQEALKRLNLTAEDVARRMQEDATGMTEEVLERLAAVPAEMRAAVTSDIFGDEARALAPLLNNLDLFRESLGLVAEESNYAGSAADEYRRFTETTESALKTLKNQAFALGDAIGGALLPPLNSAIDAMSPIIEGVTGLAKRFPATTRAIVMGATGLVALRIAAIGAQWSMGFLRGAVLMIVRPMVVATAATGRFVAALAVGAVTRFTAAFRAMRAAVVGFAMHSAVAGLPGSLALIGRGFVGLLNPIKLVKAALRGLKIARVSTGIGAIVVALGAGAAWIMQNWEGVKEGFKSFGPAFREALGPVGPALEPVLGWLSDLWGWITKVTGPLDTETWVRWGETLGNAVGGAVRYVIQVFETFRGWFQDAIDAVVGVIPDWIKKEMGIEVRAKPLTDAEIQEQAQERAEQARDAAVPPRFRHRQEAQDRRQQAYDAEYDRALAELRAENERLLAEQQAARAAAMGGNDFDVPEYIFQPAAPSPHPTTAETPPAPDPARAPSASPPVTADAPPEVAALLGGGNAVAPPVTPPPLPDIATDDVAAAARDLEQLEAELAEAGDATDALGARLANLAPSLDMQGRVTIDMTALDLLMQRIAEAQAALSGLGTATRAAADRAAMALDRSRSANLRDRPTSGVGAMPFAVTR</sequence>
<feature type="transmembrane region" description="Helical" evidence="4">
    <location>
        <begin position="431"/>
        <end position="454"/>
    </location>
</feature>
<feature type="transmembrane region" description="Helical" evidence="4">
    <location>
        <begin position="399"/>
        <end position="419"/>
    </location>
</feature>
<dbReference type="AlphaFoldDB" id="A0A7W6S2S7"/>
<keyword evidence="4" id="KW-0472">Membrane</keyword>
<feature type="region of interest" description="Disordered" evidence="3">
    <location>
        <begin position="720"/>
        <end position="779"/>
    </location>
</feature>
<evidence type="ECO:0000259" key="5">
    <source>
        <dbReference type="Pfam" id="PF10145"/>
    </source>
</evidence>
<proteinExistence type="predicted"/>
<dbReference type="InterPro" id="IPR010090">
    <property type="entry name" value="Phage_tape_meas"/>
</dbReference>
<dbReference type="PANTHER" id="PTHR37813:SF1">
    <property type="entry name" value="FELS-2 PROPHAGE PROTEIN"/>
    <property type="match status" value="1"/>
</dbReference>
<name>A0A7W6S2S7_9PROT</name>
<keyword evidence="1" id="KW-1188">Viral release from host cell</keyword>
<comment type="caution">
    <text evidence="6">The sequence shown here is derived from an EMBL/GenBank/DDBJ whole genome shotgun (WGS) entry which is preliminary data.</text>
</comment>
<feature type="transmembrane region" description="Helical" evidence="4">
    <location>
        <begin position="510"/>
        <end position="532"/>
    </location>
</feature>
<dbReference type="Proteomes" id="UP000555728">
    <property type="component" value="Unassembled WGS sequence"/>
</dbReference>
<dbReference type="Pfam" id="PF10145">
    <property type="entry name" value="PhageMin_Tail"/>
    <property type="match status" value="1"/>
</dbReference>
<gene>
    <name evidence="6" type="ORF">GGD88_003596</name>
</gene>